<dbReference type="OrthoDB" id="2190375at2759"/>
<dbReference type="Pfam" id="PF14938">
    <property type="entry name" value="SNAP"/>
    <property type="match status" value="1"/>
</dbReference>
<dbReference type="AlphaFoldDB" id="A0A9P6GVC4"/>
<dbReference type="SUPFAM" id="SSF48452">
    <property type="entry name" value="TPR-like"/>
    <property type="match status" value="1"/>
</dbReference>
<dbReference type="Gene3D" id="1.25.40.10">
    <property type="entry name" value="Tetratricopeptide repeat domain"/>
    <property type="match status" value="1"/>
</dbReference>
<name>A0A9P6GVC4_9MICR</name>
<dbReference type="Proteomes" id="UP000740883">
    <property type="component" value="Unassembled WGS sequence"/>
</dbReference>
<dbReference type="InterPro" id="IPR011990">
    <property type="entry name" value="TPR-like_helical_dom_sf"/>
</dbReference>
<gene>
    <name evidence="1" type="ORF">NGRA_3105</name>
</gene>
<reference evidence="1 2" key="1">
    <citation type="journal article" date="2020" name="Genome Biol. Evol.">
        <title>Comparative genomics of strictly vertically transmitted, feminizing microsporidia endosymbionts of amphipod crustaceans.</title>
        <authorList>
            <person name="Cormier A."/>
            <person name="Chebbi M.A."/>
            <person name="Giraud I."/>
            <person name="Wattier R."/>
            <person name="Teixeira M."/>
            <person name="Gilbert C."/>
            <person name="Rigaud T."/>
            <person name="Cordaux R."/>
        </authorList>
    </citation>
    <scope>NUCLEOTIDE SEQUENCE [LARGE SCALE GENOMIC DNA]</scope>
    <source>
        <strain evidence="1 2">Ou3-Ou53</strain>
    </source>
</reference>
<dbReference type="EMBL" id="SBJO01000580">
    <property type="protein sequence ID" value="KAF9760586.1"/>
    <property type="molecule type" value="Genomic_DNA"/>
</dbReference>
<protein>
    <submittedName>
        <fullName evidence="1">Uncharacterized protein</fullName>
    </submittedName>
</protein>
<organism evidence="1 2">
    <name type="scientific">Nosema granulosis</name>
    <dbReference type="NCBI Taxonomy" id="83296"/>
    <lineage>
        <taxon>Eukaryota</taxon>
        <taxon>Fungi</taxon>
        <taxon>Fungi incertae sedis</taxon>
        <taxon>Microsporidia</taxon>
        <taxon>Nosematidae</taxon>
        <taxon>Nosema</taxon>
    </lineage>
</organism>
<accession>A0A9P6GVC4</accession>
<evidence type="ECO:0000313" key="2">
    <source>
        <dbReference type="Proteomes" id="UP000740883"/>
    </source>
</evidence>
<sequence>MEDIKNKLIKQAEKLRKKERFPFNLFYSPDYESSADKFKEAAGMASNKEEKISLLKESASTYLMNPLEYNRYNCYLIYGEISELSKNRPVEFVEYAKKAGDMAISCNRENLAANSYEKAVDVLIQEKKNREAIELMRKIAECYDNSCWKHHHTNSLKKLAFLEFSTGEYEQAAKDFLGLKKNIYTLCAGVCYYLAGIASDLDISGEEEVVYKAFSKTPEDVQVAIDLYMENNSVEKEVRNVLNASVEMLKPENDIL</sequence>
<proteinExistence type="predicted"/>
<evidence type="ECO:0000313" key="1">
    <source>
        <dbReference type="EMBL" id="KAF9760586.1"/>
    </source>
</evidence>
<comment type="caution">
    <text evidence="1">The sequence shown here is derived from an EMBL/GenBank/DDBJ whole genome shotgun (WGS) entry which is preliminary data.</text>
</comment>
<keyword evidence="2" id="KW-1185">Reference proteome</keyword>